<evidence type="ECO:0000256" key="2">
    <source>
        <dbReference type="ARBA" id="ARBA00005042"/>
    </source>
</evidence>
<evidence type="ECO:0000256" key="8">
    <source>
        <dbReference type="ARBA" id="ARBA00022692"/>
    </source>
</evidence>
<evidence type="ECO:0000256" key="16">
    <source>
        <dbReference type="RuleBase" id="RU003750"/>
    </source>
</evidence>
<proteinExistence type="inferred from homology"/>
<feature type="transmembrane region" description="Helical" evidence="17">
    <location>
        <begin position="99"/>
        <end position="123"/>
    </location>
</feature>
<dbReference type="InterPro" id="IPR050324">
    <property type="entry name" value="CDP-alcohol_PTase-I"/>
</dbReference>
<feature type="transmembrane region" description="Helical" evidence="17">
    <location>
        <begin position="34"/>
        <end position="51"/>
    </location>
</feature>
<dbReference type="InterPro" id="IPR000462">
    <property type="entry name" value="CDP-OH_P_trans"/>
</dbReference>
<comment type="caution">
    <text evidence="18">The sequence shown here is derived from an EMBL/GenBank/DDBJ whole genome shotgun (WGS) entry which is preliminary data.</text>
</comment>
<dbReference type="InterPro" id="IPR043130">
    <property type="entry name" value="CDP-OH_PTrfase_TM_dom"/>
</dbReference>
<keyword evidence="11 17" id="KW-0472">Membrane</keyword>
<dbReference type="GO" id="GO:0016020">
    <property type="term" value="C:membrane"/>
    <property type="evidence" value="ECO:0007669"/>
    <property type="project" value="UniProtKB-SubCell"/>
</dbReference>
<accession>A0A4U1J2M6</accession>
<dbReference type="NCBIfam" id="TIGR00560">
    <property type="entry name" value="pgsA"/>
    <property type="match status" value="1"/>
</dbReference>
<name>A0A4U1J2M6_9BACT</name>
<dbReference type="PIRSF" id="PIRSF000847">
    <property type="entry name" value="Phos_ph_gly_syn"/>
    <property type="match status" value="1"/>
</dbReference>
<evidence type="ECO:0000256" key="7">
    <source>
        <dbReference type="ARBA" id="ARBA00022679"/>
    </source>
</evidence>
<dbReference type="InterPro" id="IPR048254">
    <property type="entry name" value="CDP_ALCOHOL_P_TRANSF_CS"/>
</dbReference>
<dbReference type="GO" id="GO:0008444">
    <property type="term" value="F:CDP-diacylglycerol-glycerol-3-phosphate 3-phosphatidyltransferase activity"/>
    <property type="evidence" value="ECO:0007669"/>
    <property type="project" value="UniProtKB-UniRule"/>
</dbReference>
<evidence type="ECO:0000256" key="3">
    <source>
        <dbReference type="ARBA" id="ARBA00010441"/>
    </source>
</evidence>
<evidence type="ECO:0000256" key="4">
    <source>
        <dbReference type="ARBA" id="ARBA00013170"/>
    </source>
</evidence>
<evidence type="ECO:0000256" key="14">
    <source>
        <dbReference type="ARBA" id="ARBA00048586"/>
    </source>
</evidence>
<dbReference type="PANTHER" id="PTHR14269">
    <property type="entry name" value="CDP-DIACYLGLYCEROL--GLYCEROL-3-PHOSPHATE 3-PHOSPHATIDYLTRANSFERASE-RELATED"/>
    <property type="match status" value="1"/>
</dbReference>
<dbReference type="OrthoDB" id="9796672at2"/>
<keyword evidence="7 16" id="KW-0808">Transferase</keyword>
<evidence type="ECO:0000256" key="1">
    <source>
        <dbReference type="ARBA" id="ARBA00004141"/>
    </source>
</evidence>
<keyword evidence="19" id="KW-1185">Reference proteome</keyword>
<evidence type="ECO:0000256" key="9">
    <source>
        <dbReference type="ARBA" id="ARBA00022989"/>
    </source>
</evidence>
<feature type="transmembrane region" description="Helical" evidence="17">
    <location>
        <begin position="157"/>
        <end position="178"/>
    </location>
</feature>
<comment type="subcellular location">
    <subcellularLocation>
        <location evidence="1">Membrane</location>
        <topology evidence="1">Multi-pass membrane protein</topology>
    </subcellularLocation>
</comment>
<keyword evidence="9 17" id="KW-1133">Transmembrane helix</keyword>
<dbReference type="EC" id="2.7.8.5" evidence="4 15"/>
<dbReference type="RefSeq" id="WP_136933188.1">
    <property type="nucleotide sequence ID" value="NZ_SSMQ01000045.1"/>
</dbReference>
<dbReference type="GO" id="GO:0046474">
    <property type="term" value="P:glycerophospholipid biosynthetic process"/>
    <property type="evidence" value="ECO:0007669"/>
    <property type="project" value="TreeGrafter"/>
</dbReference>
<dbReference type="PANTHER" id="PTHR14269:SF62">
    <property type="entry name" value="CDP-DIACYLGLYCEROL--GLYCEROL-3-PHOSPHATE 3-PHOSPHATIDYLTRANSFERASE 1, CHLOROPLASTIC"/>
    <property type="match status" value="1"/>
</dbReference>
<evidence type="ECO:0000313" key="19">
    <source>
        <dbReference type="Proteomes" id="UP000309215"/>
    </source>
</evidence>
<dbReference type="PROSITE" id="PS00379">
    <property type="entry name" value="CDP_ALCOHOL_P_TRANSF"/>
    <property type="match status" value="1"/>
</dbReference>
<comment type="catalytic activity">
    <reaction evidence="14">
        <text>a CDP-1,2-diacyl-sn-glycerol + sn-glycerol 3-phosphate = a 1,2-diacyl-sn-glycero-3-phospho-(1'-sn-glycero-3'-phosphate) + CMP + H(+)</text>
        <dbReference type="Rhea" id="RHEA:12593"/>
        <dbReference type="ChEBI" id="CHEBI:15378"/>
        <dbReference type="ChEBI" id="CHEBI:57597"/>
        <dbReference type="ChEBI" id="CHEBI:58332"/>
        <dbReference type="ChEBI" id="CHEBI:60110"/>
        <dbReference type="ChEBI" id="CHEBI:60377"/>
        <dbReference type="EC" id="2.7.8.5"/>
    </reaction>
</comment>
<evidence type="ECO:0000256" key="10">
    <source>
        <dbReference type="ARBA" id="ARBA00023098"/>
    </source>
</evidence>
<keyword evidence="6" id="KW-0444">Lipid biosynthesis</keyword>
<reference evidence="18 19" key="1">
    <citation type="submission" date="2019-04" db="EMBL/GenBank/DDBJ databases">
        <authorList>
            <person name="Li Y."/>
            <person name="Wang J."/>
        </authorList>
    </citation>
    <scope>NUCLEOTIDE SEQUENCE [LARGE SCALE GENOMIC DNA]</scope>
    <source>
        <strain evidence="18 19">DSM 14668</strain>
    </source>
</reference>
<evidence type="ECO:0000256" key="5">
    <source>
        <dbReference type="ARBA" id="ARBA00014944"/>
    </source>
</evidence>
<evidence type="ECO:0000313" key="18">
    <source>
        <dbReference type="EMBL" id="TKD00635.1"/>
    </source>
</evidence>
<dbReference type="Gene3D" id="1.20.120.1760">
    <property type="match status" value="1"/>
</dbReference>
<dbReference type="EMBL" id="SSMQ01000045">
    <property type="protein sequence ID" value="TKD00635.1"/>
    <property type="molecule type" value="Genomic_DNA"/>
</dbReference>
<keyword evidence="10" id="KW-0443">Lipid metabolism</keyword>
<keyword evidence="13" id="KW-1208">Phospholipid metabolism</keyword>
<keyword evidence="8 17" id="KW-0812">Transmembrane</keyword>
<feature type="transmembrane region" description="Helical" evidence="17">
    <location>
        <begin position="190"/>
        <end position="210"/>
    </location>
</feature>
<protein>
    <recommendedName>
        <fullName evidence="5 15">CDP-diacylglycerol--glycerol-3-phosphate 3-phosphatidyltransferase</fullName>
        <ecNumber evidence="4 15">2.7.8.5</ecNumber>
    </recommendedName>
</protein>
<organism evidence="18 19">
    <name type="scientific">Polyangium fumosum</name>
    <dbReference type="NCBI Taxonomy" id="889272"/>
    <lineage>
        <taxon>Bacteria</taxon>
        <taxon>Pseudomonadati</taxon>
        <taxon>Myxococcota</taxon>
        <taxon>Polyangia</taxon>
        <taxon>Polyangiales</taxon>
        <taxon>Polyangiaceae</taxon>
        <taxon>Polyangium</taxon>
    </lineage>
</organism>
<gene>
    <name evidence="18" type="primary">pgsA</name>
    <name evidence="18" type="ORF">E8A74_33445</name>
</gene>
<evidence type="ECO:0000256" key="13">
    <source>
        <dbReference type="ARBA" id="ARBA00023264"/>
    </source>
</evidence>
<evidence type="ECO:0000256" key="17">
    <source>
        <dbReference type="SAM" id="Phobius"/>
    </source>
</evidence>
<evidence type="ECO:0000256" key="6">
    <source>
        <dbReference type="ARBA" id="ARBA00022516"/>
    </source>
</evidence>
<evidence type="ECO:0000256" key="15">
    <source>
        <dbReference type="NCBIfam" id="TIGR00560"/>
    </source>
</evidence>
<evidence type="ECO:0000256" key="12">
    <source>
        <dbReference type="ARBA" id="ARBA00023209"/>
    </source>
</evidence>
<dbReference type="Proteomes" id="UP000309215">
    <property type="component" value="Unassembled WGS sequence"/>
</dbReference>
<dbReference type="AlphaFoldDB" id="A0A4U1J2M6"/>
<sequence>MVASGSKVDKASLRKIKAARRKTLWEDARNVPNLLTFARIIMIPVVLILLGRGSPHDCFWAAGVYALAAITDMLDGWLARRQGLVSVLGKFLDPLADKLIVTGTLVWLVPMGRISAWAVVLLISREITITALRSIASSEGIIIAAGEGGKTKTALQMIGIVCLILGYPYGFTIGIFDFGVVDLVHVGRLLIYTSLVFSLWSAGRYMSLFVDAIDAKNKAAYEGPEQAREK</sequence>
<keyword evidence="12" id="KW-0594">Phospholipid biosynthesis</keyword>
<evidence type="ECO:0000256" key="11">
    <source>
        <dbReference type="ARBA" id="ARBA00023136"/>
    </source>
</evidence>
<comment type="pathway">
    <text evidence="2">Phospholipid metabolism; phosphatidylglycerol biosynthesis; phosphatidylglycerol from CDP-diacylglycerol: step 1/2.</text>
</comment>
<dbReference type="Pfam" id="PF01066">
    <property type="entry name" value="CDP-OH_P_transf"/>
    <property type="match status" value="1"/>
</dbReference>
<dbReference type="InterPro" id="IPR004570">
    <property type="entry name" value="Phosphatidylglycerol_P_synth"/>
</dbReference>
<comment type="similarity">
    <text evidence="3 16">Belongs to the CDP-alcohol phosphatidyltransferase class-I family.</text>
</comment>